<feature type="chain" id="PRO_5046254463" evidence="4">
    <location>
        <begin position="25"/>
        <end position="315"/>
    </location>
</feature>
<dbReference type="SUPFAM" id="SSF53822">
    <property type="entry name" value="Periplasmic binding protein-like I"/>
    <property type="match status" value="1"/>
</dbReference>
<evidence type="ECO:0000313" key="6">
    <source>
        <dbReference type="EMBL" id="GAA1688395.1"/>
    </source>
</evidence>
<keyword evidence="7" id="KW-1185">Reference proteome</keyword>
<feature type="domain" description="Periplasmic binding protein" evidence="5">
    <location>
        <begin position="39"/>
        <end position="289"/>
    </location>
</feature>
<dbReference type="InterPro" id="IPR025997">
    <property type="entry name" value="SBP_2_dom"/>
</dbReference>
<protein>
    <submittedName>
        <fullName evidence="6">Ribose ABC transporter substrate-binding protein RbsB</fullName>
    </submittedName>
</protein>
<sequence>MPAHLRRPLAALAAAALTALSAAACSDDAGGGDEDAITIGFVNGSTTEFHTCLEQSVQDAAADLGVEVLVANSQQDAAKELSNIEDMIAQQVDAVVVQTVSADALEGDIAKANGAGVPIFLTSIVADADPEALLGAVETDLHGIGAAAAGFVTEDSAGAPVTAGIIAGAPGAASDILVGGFKDAVGDNVEVVAEQPGMFDRATAQDVAENMIQGNPELDYVFVANEDMAFGALNAFQAADSDVKIVANNGTDAGLQAIRDGEFAATVANSPYVLGQMAVDNIVGLLEDQEVEPIQSNPFTLITADNLDDAPGYCG</sequence>
<dbReference type="PANTHER" id="PTHR46847">
    <property type="entry name" value="D-ALLOSE-BINDING PERIPLASMIC PROTEIN-RELATED"/>
    <property type="match status" value="1"/>
</dbReference>
<dbReference type="CDD" id="cd01536">
    <property type="entry name" value="PBP1_ABC_sugar_binding-like"/>
    <property type="match status" value="1"/>
</dbReference>
<reference evidence="6 7" key="1">
    <citation type="journal article" date="2019" name="Int. J. Syst. Evol. Microbiol.">
        <title>The Global Catalogue of Microorganisms (GCM) 10K type strain sequencing project: providing services to taxonomists for standard genome sequencing and annotation.</title>
        <authorList>
            <consortium name="The Broad Institute Genomics Platform"/>
            <consortium name="The Broad Institute Genome Sequencing Center for Infectious Disease"/>
            <person name="Wu L."/>
            <person name="Ma J."/>
        </authorList>
    </citation>
    <scope>NUCLEOTIDE SEQUENCE [LARGE SCALE GENOMIC DNA]</scope>
    <source>
        <strain evidence="6 7">JCM 16001</strain>
    </source>
</reference>
<dbReference type="PROSITE" id="PS51257">
    <property type="entry name" value="PROKAR_LIPOPROTEIN"/>
    <property type="match status" value="1"/>
</dbReference>
<evidence type="ECO:0000256" key="2">
    <source>
        <dbReference type="ARBA" id="ARBA00007639"/>
    </source>
</evidence>
<dbReference type="RefSeq" id="WP_344490134.1">
    <property type="nucleotide sequence ID" value="NZ_BAAAQF010000019.1"/>
</dbReference>
<dbReference type="PANTHER" id="PTHR46847:SF1">
    <property type="entry name" value="D-ALLOSE-BINDING PERIPLASMIC PROTEIN-RELATED"/>
    <property type="match status" value="1"/>
</dbReference>
<comment type="subcellular location">
    <subcellularLocation>
        <location evidence="1">Cell envelope</location>
    </subcellularLocation>
</comment>
<evidence type="ECO:0000259" key="5">
    <source>
        <dbReference type="Pfam" id="PF13407"/>
    </source>
</evidence>
<dbReference type="Gene3D" id="3.40.50.2300">
    <property type="match status" value="2"/>
</dbReference>
<proteinExistence type="inferred from homology"/>
<comment type="similarity">
    <text evidence="2">Belongs to the bacterial solute-binding protein 2 family.</text>
</comment>
<evidence type="ECO:0000313" key="7">
    <source>
        <dbReference type="Proteomes" id="UP001499851"/>
    </source>
</evidence>
<name>A0ABN2HJE6_9ACTN</name>
<dbReference type="EMBL" id="BAAAQF010000019">
    <property type="protein sequence ID" value="GAA1688395.1"/>
    <property type="molecule type" value="Genomic_DNA"/>
</dbReference>
<dbReference type="InterPro" id="IPR028082">
    <property type="entry name" value="Peripla_BP_I"/>
</dbReference>
<feature type="signal peptide" evidence="4">
    <location>
        <begin position="1"/>
        <end position="24"/>
    </location>
</feature>
<dbReference type="Pfam" id="PF13407">
    <property type="entry name" value="Peripla_BP_4"/>
    <property type="match status" value="1"/>
</dbReference>
<comment type="caution">
    <text evidence="6">The sequence shown here is derived from an EMBL/GenBank/DDBJ whole genome shotgun (WGS) entry which is preliminary data.</text>
</comment>
<evidence type="ECO:0000256" key="1">
    <source>
        <dbReference type="ARBA" id="ARBA00004196"/>
    </source>
</evidence>
<evidence type="ECO:0000256" key="3">
    <source>
        <dbReference type="ARBA" id="ARBA00022729"/>
    </source>
</evidence>
<evidence type="ECO:0000256" key="4">
    <source>
        <dbReference type="SAM" id="SignalP"/>
    </source>
</evidence>
<dbReference type="Proteomes" id="UP001499851">
    <property type="component" value="Unassembled WGS sequence"/>
</dbReference>
<gene>
    <name evidence="6" type="primary">rbsB</name>
    <name evidence="6" type="ORF">GCM10009830_39990</name>
</gene>
<keyword evidence="3 4" id="KW-0732">Signal</keyword>
<accession>A0ABN2HJE6</accession>
<organism evidence="6 7">
    <name type="scientific">Glycomyces endophyticus</name>
    <dbReference type="NCBI Taxonomy" id="480996"/>
    <lineage>
        <taxon>Bacteria</taxon>
        <taxon>Bacillati</taxon>
        <taxon>Actinomycetota</taxon>
        <taxon>Actinomycetes</taxon>
        <taxon>Glycomycetales</taxon>
        <taxon>Glycomycetaceae</taxon>
        <taxon>Glycomyces</taxon>
    </lineage>
</organism>